<protein>
    <submittedName>
        <fullName evidence="2">Aspartate-semialdehyde dehydrogenase</fullName>
    </submittedName>
</protein>
<comment type="caution">
    <text evidence="2">The sequence shown here is derived from an EMBL/GenBank/DDBJ whole genome shotgun (WGS) entry which is preliminary data.</text>
</comment>
<dbReference type="RefSeq" id="WP_003115016.1">
    <property type="nucleotide sequence ID" value="NZ_AP014839.1"/>
</dbReference>
<organism evidence="2 3">
    <name type="scientific">Pseudomonas aeruginosa</name>
    <dbReference type="NCBI Taxonomy" id="287"/>
    <lineage>
        <taxon>Bacteria</taxon>
        <taxon>Pseudomonadati</taxon>
        <taxon>Pseudomonadota</taxon>
        <taxon>Gammaproteobacteria</taxon>
        <taxon>Pseudomonadales</taxon>
        <taxon>Pseudomonadaceae</taxon>
        <taxon>Pseudomonas</taxon>
    </lineage>
</organism>
<reference evidence="3" key="1">
    <citation type="submission" date="2017-05" db="EMBL/GenBank/DDBJ databases">
        <authorList>
            <person name="Giani T."/>
            <person name="Arena F."/>
            <person name="Pollini S."/>
            <person name="Di Pilato V."/>
            <person name="D'Andrea M.M."/>
            <person name="Henrici De Angelis L."/>
            <person name="Bassetti M."/>
            <person name="Rossolini G.M."/>
        </authorList>
    </citation>
    <scope>NUCLEOTIDE SEQUENCE [LARGE SCALE GENOMIC DNA]</scope>
    <source>
        <strain evidence="3">S567_C10_BS</strain>
    </source>
</reference>
<accession>A0A1S1C4Y8</accession>
<dbReference type="SMR" id="A0A069QBZ2"/>
<dbReference type="AlphaFoldDB" id="A0A069QBZ2"/>
<dbReference type="CDD" id="cd18124">
    <property type="entry name" value="ASADH_C_like"/>
    <property type="match status" value="1"/>
</dbReference>
<dbReference type="Gene3D" id="3.30.360.10">
    <property type="entry name" value="Dihydrodipicolinate Reductase, domain 2"/>
    <property type="match status" value="1"/>
</dbReference>
<dbReference type="InterPro" id="IPR012280">
    <property type="entry name" value="Semialdhyde_DH_dimer_dom"/>
</dbReference>
<dbReference type="InterPro" id="IPR000534">
    <property type="entry name" value="Semialdehyde_DH_NAD-bd"/>
</dbReference>
<proteinExistence type="inferred from homology"/>
<dbReference type="Pfam" id="PF02774">
    <property type="entry name" value="Semialdhyde_dhC"/>
    <property type="match status" value="1"/>
</dbReference>
<dbReference type="GO" id="GO:0046983">
    <property type="term" value="F:protein dimerization activity"/>
    <property type="evidence" value="ECO:0007669"/>
    <property type="project" value="InterPro"/>
</dbReference>
<dbReference type="SUPFAM" id="SSF55347">
    <property type="entry name" value="Glyceraldehyde-3-phosphate dehydrogenase-like, C-terminal domain"/>
    <property type="match status" value="1"/>
</dbReference>
<dbReference type="SMART" id="SM00859">
    <property type="entry name" value="Semialdhyde_dh"/>
    <property type="match status" value="1"/>
</dbReference>
<accession>A0A069QBZ2</accession>
<evidence type="ECO:0000313" key="3">
    <source>
        <dbReference type="Proteomes" id="UP000194857"/>
    </source>
</evidence>
<dbReference type="Gene3D" id="3.40.50.720">
    <property type="entry name" value="NAD(P)-binding Rossmann-like Domain"/>
    <property type="match status" value="1"/>
</dbReference>
<dbReference type="Proteomes" id="UP000194857">
    <property type="component" value="Unassembled WGS sequence"/>
</dbReference>
<dbReference type="Pfam" id="PF01118">
    <property type="entry name" value="Semialdhyde_dh"/>
    <property type="match status" value="1"/>
</dbReference>
<name>A0A069QBZ2_PSEAI</name>
<comment type="similarity">
    <text evidence="1">Belongs to the aspartate-semialdehyde dehydrogenase family.</text>
</comment>
<dbReference type="GO" id="GO:0016620">
    <property type="term" value="F:oxidoreductase activity, acting on the aldehyde or oxo group of donors, NAD or NADP as acceptor"/>
    <property type="evidence" value="ECO:0007669"/>
    <property type="project" value="InterPro"/>
</dbReference>
<evidence type="ECO:0000256" key="1">
    <source>
        <dbReference type="ARBA" id="ARBA00010584"/>
    </source>
</evidence>
<dbReference type="InterPro" id="IPR036291">
    <property type="entry name" value="NAD(P)-bd_dom_sf"/>
</dbReference>
<dbReference type="GO" id="GO:0008652">
    <property type="term" value="P:amino acid biosynthetic process"/>
    <property type="evidence" value="ECO:0007669"/>
    <property type="project" value="InterPro"/>
</dbReference>
<dbReference type="eggNOG" id="COG0136">
    <property type="taxonomic scope" value="Bacteria"/>
</dbReference>
<evidence type="ECO:0000313" key="2">
    <source>
        <dbReference type="EMBL" id="OTI64835.1"/>
    </source>
</evidence>
<dbReference type="NCBIfam" id="NF004224">
    <property type="entry name" value="PRK05671.1"/>
    <property type="match status" value="1"/>
</dbReference>
<sequence>MSQPLNVAVVGATGSVGEALVGLLDERDFPLHRLHLLASAESAGQRMGFAESSLRVGDVDSFDFSSVGLAFFAAAAEVSRAHAERARAAGCSVIDLSGALEPSVAPPVMVSVNAERLASQAAPFLLSSPCAVAAELCEVLAPLLATLDCRQLNLTACLSVSSLGREGVKELARQTAELLNARPLEPRLFDRQIAFNLLAQVGAVDAEGHSAIERRIFAEVQALLGERIGPLNVTCIQAPVFFGDSLSVTLQCAEPVDLAAVTRVLDATKGIEWVGEGDYPTVVGDALGQDETYVGRVRAGQADPCQVNLWIVSDNVRKGAALNAVLLGELLIKHYL</sequence>
<gene>
    <name evidence="2" type="ORF">CAZ10_03410</name>
</gene>
<dbReference type="EMBL" id="NFFZ01000002">
    <property type="protein sequence ID" value="OTI64835.1"/>
    <property type="molecule type" value="Genomic_DNA"/>
</dbReference>
<dbReference type="NCBIfam" id="NF011456">
    <property type="entry name" value="PRK14874.1"/>
    <property type="match status" value="1"/>
</dbReference>
<dbReference type="SUPFAM" id="SSF51735">
    <property type="entry name" value="NAD(P)-binding Rossmann-fold domains"/>
    <property type="match status" value="1"/>
</dbReference>
<dbReference type="PANTHER" id="PTHR46278">
    <property type="entry name" value="DEHYDROGENASE, PUTATIVE-RELATED"/>
    <property type="match status" value="1"/>
</dbReference>
<dbReference type="GO" id="GO:0051287">
    <property type="term" value="F:NAD binding"/>
    <property type="evidence" value="ECO:0007669"/>
    <property type="project" value="InterPro"/>
</dbReference>
<dbReference type="CDD" id="cd24147">
    <property type="entry name" value="ASADH_N_like"/>
    <property type="match status" value="1"/>
</dbReference>
<dbReference type="PIRSF" id="PIRSF000148">
    <property type="entry name" value="ASA_dh"/>
    <property type="match status" value="1"/>
</dbReference>
<dbReference type="PANTHER" id="PTHR46278:SF2">
    <property type="entry name" value="ASPARTATE-SEMIALDEHYDE DEHYDROGENASE"/>
    <property type="match status" value="1"/>
</dbReference>